<comment type="caution">
    <text evidence="7">The sequence shown here is derived from an EMBL/GenBank/DDBJ whole genome shotgun (WGS) entry which is preliminary data.</text>
</comment>
<dbReference type="GO" id="GO:0008168">
    <property type="term" value="F:methyltransferase activity"/>
    <property type="evidence" value="ECO:0007669"/>
    <property type="project" value="UniProtKB-KW"/>
</dbReference>
<keyword evidence="8" id="KW-1185">Reference proteome</keyword>
<keyword evidence="3 5" id="KW-0949">S-adenosyl-L-methionine</keyword>
<comment type="caution">
    <text evidence="5">Lacks conserved residue(s) required for the propagation of feature annotation.</text>
</comment>
<feature type="binding site" evidence="5">
    <location>
        <position position="283"/>
    </location>
    <ligand>
        <name>S-adenosyl-L-methionine</name>
        <dbReference type="ChEBI" id="CHEBI:59789"/>
    </ligand>
</feature>
<gene>
    <name evidence="7" type="ORF">TPR58_07095</name>
</gene>
<evidence type="ECO:0000313" key="8">
    <source>
        <dbReference type="Proteomes" id="UP001427805"/>
    </source>
</evidence>
<evidence type="ECO:0000256" key="2">
    <source>
        <dbReference type="ARBA" id="ARBA00022679"/>
    </source>
</evidence>
<comment type="similarity">
    <text evidence="5">Belongs to the class I-like SAM-binding methyltransferase superfamily. RsmB/NOP family.</text>
</comment>
<dbReference type="SUPFAM" id="SSF53335">
    <property type="entry name" value="S-adenosyl-L-methionine-dependent methyltransferases"/>
    <property type="match status" value="1"/>
</dbReference>
<dbReference type="Gene3D" id="3.40.50.150">
    <property type="entry name" value="Vaccinia Virus protein VP39"/>
    <property type="match status" value="1"/>
</dbReference>
<dbReference type="EC" id="2.1.1.-" evidence="7"/>
<feature type="binding site" evidence="5">
    <location>
        <position position="262"/>
    </location>
    <ligand>
        <name>S-adenosyl-L-methionine</name>
        <dbReference type="ChEBI" id="CHEBI:59789"/>
    </ligand>
</feature>
<keyword evidence="4 5" id="KW-0694">RNA-binding</keyword>
<keyword evidence="2 5" id="KW-0808">Transferase</keyword>
<evidence type="ECO:0000256" key="1">
    <source>
        <dbReference type="ARBA" id="ARBA00022603"/>
    </source>
</evidence>
<dbReference type="PANTHER" id="PTHR22807">
    <property type="entry name" value="NOP2 YEAST -RELATED NOL1/NOP2/FMU SUN DOMAIN-CONTAINING"/>
    <property type="match status" value="1"/>
</dbReference>
<dbReference type="CDD" id="cd02440">
    <property type="entry name" value="AdoMet_MTases"/>
    <property type="match status" value="1"/>
</dbReference>
<evidence type="ECO:0000256" key="4">
    <source>
        <dbReference type="ARBA" id="ARBA00022884"/>
    </source>
</evidence>
<keyword evidence="1 5" id="KW-0489">Methyltransferase</keyword>
<dbReference type="InterPro" id="IPR001678">
    <property type="entry name" value="MeTrfase_RsmB-F_NOP2_dom"/>
</dbReference>
<dbReference type="InterPro" id="IPR023267">
    <property type="entry name" value="RCMT"/>
</dbReference>
<accession>A0ABV0B5Q7</accession>
<feature type="active site" description="Nucleophile" evidence="5">
    <location>
        <position position="336"/>
    </location>
</feature>
<dbReference type="EMBL" id="JBDIZK010000003">
    <property type="protein sequence ID" value="MEN3746927.1"/>
    <property type="molecule type" value="Genomic_DNA"/>
</dbReference>
<dbReference type="Pfam" id="PF01189">
    <property type="entry name" value="Methyltr_RsmB-F"/>
    <property type="match status" value="1"/>
</dbReference>
<evidence type="ECO:0000256" key="5">
    <source>
        <dbReference type="PROSITE-ProRule" id="PRU01023"/>
    </source>
</evidence>
<feature type="domain" description="SAM-dependent MTase RsmB/NOP-type" evidence="6">
    <location>
        <begin position="113"/>
        <end position="394"/>
    </location>
</feature>
<evidence type="ECO:0000313" key="7">
    <source>
        <dbReference type="EMBL" id="MEN3746927.1"/>
    </source>
</evidence>
<dbReference type="Proteomes" id="UP001427805">
    <property type="component" value="Unassembled WGS sequence"/>
</dbReference>
<sequence length="395" mass="41699">MTPSARAQAAIDLLDLIAAAARGQGAAADTIIARWFATRRYAGSKDRRAIRELVYEAIRLVGEPPVSGRAALLALAESSPELKPAFDGSPYGPATIDPAEPVAEPGVAPRWLIAALETSGLDDGEQAALLTRAPLDIRVNRLKADPAAVAAQIPGAEPVGFAPDALRLPSDTRVENLPAFNRGEIEVQDAGSQLVAIAARPERGQHVIDLCAGGGGKTLALAAAMAGHGSILACDIDRARLQRLPPRAERAGVSIIETRLLDPGKEAQQLVDQTGRADIVLVDAPCSGTGTWRRNPEARWRLTPDRLDRYVATQRHVLGIAADLVRPGGALVYIVCSLLDAEGAGQVDAFLASHPDWQAAAPEFDRGAARGAGVRLTPLSHSTDGFFVAKLVRQW</sequence>
<dbReference type="PRINTS" id="PR02008">
    <property type="entry name" value="RCMTFAMILY"/>
</dbReference>
<dbReference type="PANTHER" id="PTHR22807:SF53">
    <property type="entry name" value="RIBOSOMAL RNA SMALL SUBUNIT METHYLTRANSFERASE B-RELATED"/>
    <property type="match status" value="1"/>
</dbReference>
<dbReference type="GO" id="GO:0032259">
    <property type="term" value="P:methylation"/>
    <property type="evidence" value="ECO:0007669"/>
    <property type="project" value="UniProtKB-KW"/>
</dbReference>
<dbReference type="InterPro" id="IPR049560">
    <property type="entry name" value="MeTrfase_RsmB-F_NOP2_cat"/>
</dbReference>
<protein>
    <submittedName>
        <fullName evidence="7">RsmB/NOP family class I SAM-dependent RNA methyltransferase</fullName>
        <ecNumber evidence="7">2.1.1.-</ecNumber>
    </submittedName>
</protein>
<proteinExistence type="inferred from homology"/>
<name>A0ABV0B5Q7_9SPHN</name>
<dbReference type="InterPro" id="IPR029063">
    <property type="entry name" value="SAM-dependent_MTases_sf"/>
</dbReference>
<organism evidence="7 8">
    <name type="scientific">Sphingomonas rustica</name>
    <dbReference type="NCBI Taxonomy" id="3103142"/>
    <lineage>
        <taxon>Bacteria</taxon>
        <taxon>Pseudomonadati</taxon>
        <taxon>Pseudomonadota</taxon>
        <taxon>Alphaproteobacteria</taxon>
        <taxon>Sphingomonadales</taxon>
        <taxon>Sphingomonadaceae</taxon>
        <taxon>Sphingomonas</taxon>
    </lineage>
</organism>
<reference evidence="7 8" key="1">
    <citation type="submission" date="2024-05" db="EMBL/GenBank/DDBJ databases">
        <title>Sphingomonas sp. HF-S3 16S ribosomal RNA gene Genome sequencing and assembly.</title>
        <authorList>
            <person name="Lee H."/>
        </authorList>
    </citation>
    <scope>NUCLEOTIDE SEQUENCE [LARGE SCALE GENOMIC DNA]</scope>
    <source>
        <strain evidence="7 8">HF-S3</strain>
    </source>
</reference>
<evidence type="ECO:0000259" key="6">
    <source>
        <dbReference type="PROSITE" id="PS51686"/>
    </source>
</evidence>
<dbReference type="RefSeq" id="WP_346245918.1">
    <property type="nucleotide sequence ID" value="NZ_JBDIZK010000003.1"/>
</dbReference>
<feature type="binding site" evidence="5">
    <location>
        <position position="235"/>
    </location>
    <ligand>
        <name>S-adenosyl-L-methionine</name>
        <dbReference type="ChEBI" id="CHEBI:59789"/>
    </ligand>
</feature>
<dbReference type="PROSITE" id="PS51686">
    <property type="entry name" value="SAM_MT_RSMB_NOP"/>
    <property type="match status" value="1"/>
</dbReference>
<evidence type="ECO:0000256" key="3">
    <source>
        <dbReference type="ARBA" id="ARBA00022691"/>
    </source>
</evidence>